<dbReference type="AlphaFoldDB" id="D4B8Q8"/>
<keyword evidence="1" id="KW-0805">Transcription regulation</keyword>
<proteinExistence type="predicted"/>
<dbReference type="EMBL" id="ABWL02000005">
    <property type="protein sequence ID" value="EFE09570.1"/>
    <property type="molecule type" value="Genomic_DNA"/>
</dbReference>
<dbReference type="SUPFAM" id="SSF46689">
    <property type="entry name" value="Homeodomain-like"/>
    <property type="match status" value="1"/>
</dbReference>
<dbReference type="Gene3D" id="1.10.10.60">
    <property type="entry name" value="Homeodomain-like"/>
    <property type="match status" value="1"/>
</dbReference>
<evidence type="ECO:0000313" key="5">
    <source>
        <dbReference type="EMBL" id="EFE09570.1"/>
    </source>
</evidence>
<evidence type="ECO:0000313" key="6">
    <source>
        <dbReference type="Proteomes" id="UP000003880"/>
    </source>
</evidence>
<evidence type="ECO:0000259" key="4">
    <source>
        <dbReference type="Pfam" id="PF00440"/>
    </source>
</evidence>
<accession>D4B8Q8</accession>
<evidence type="ECO:0000256" key="3">
    <source>
        <dbReference type="ARBA" id="ARBA00023163"/>
    </source>
</evidence>
<comment type="caution">
    <text evidence="5">The sequence shown here is derived from an EMBL/GenBank/DDBJ whole genome shotgun (WGS) entry which is preliminary data.</text>
</comment>
<dbReference type="InterPro" id="IPR001647">
    <property type="entry name" value="HTH_TetR"/>
</dbReference>
<name>D4B8Q8_9ENTR</name>
<dbReference type="HOGENOM" id="CLU_069356_28_0_6"/>
<dbReference type="InterPro" id="IPR009057">
    <property type="entry name" value="Homeodomain-like_sf"/>
</dbReference>
<evidence type="ECO:0000256" key="1">
    <source>
        <dbReference type="ARBA" id="ARBA00023015"/>
    </source>
</evidence>
<evidence type="ECO:0000256" key="2">
    <source>
        <dbReference type="ARBA" id="ARBA00023125"/>
    </source>
</evidence>
<dbReference type="Gene3D" id="1.10.357.10">
    <property type="entry name" value="Tetracycline Repressor, domain 2"/>
    <property type="match status" value="1"/>
</dbReference>
<feature type="domain" description="HTH tetR-type" evidence="4">
    <location>
        <begin position="39"/>
        <end position="78"/>
    </location>
</feature>
<dbReference type="InterPro" id="IPR036271">
    <property type="entry name" value="Tet_transcr_reg_TetR-rel_C_sf"/>
</dbReference>
<dbReference type="Pfam" id="PF00440">
    <property type="entry name" value="TetR_N"/>
    <property type="match status" value="1"/>
</dbReference>
<dbReference type="SUPFAM" id="SSF48498">
    <property type="entry name" value="Tetracyclin repressor-like, C-terminal domain"/>
    <property type="match status" value="1"/>
</dbReference>
<dbReference type="PANTHER" id="PTHR47506:SF1">
    <property type="entry name" value="HTH-TYPE TRANSCRIPTIONAL REGULATOR YJDC"/>
    <property type="match status" value="1"/>
</dbReference>
<dbReference type="GO" id="GO:0003677">
    <property type="term" value="F:DNA binding"/>
    <property type="evidence" value="ECO:0007669"/>
    <property type="project" value="UniProtKB-KW"/>
</dbReference>
<organism evidence="5 6">
    <name type="scientific">Citrobacter youngae ATCC 29220</name>
    <dbReference type="NCBI Taxonomy" id="500640"/>
    <lineage>
        <taxon>Bacteria</taxon>
        <taxon>Pseudomonadati</taxon>
        <taxon>Pseudomonadota</taxon>
        <taxon>Gammaproteobacteria</taxon>
        <taxon>Enterobacterales</taxon>
        <taxon>Enterobacteriaceae</taxon>
        <taxon>Citrobacter</taxon>
        <taxon>Citrobacter freundii complex</taxon>
    </lineage>
</organism>
<protein>
    <submittedName>
        <fullName evidence="5">Transcriptional regulator, TetR family</fullName>
    </submittedName>
</protein>
<dbReference type="PANTHER" id="PTHR47506">
    <property type="entry name" value="TRANSCRIPTIONAL REGULATORY PROTEIN"/>
    <property type="match status" value="1"/>
</dbReference>
<gene>
    <name evidence="5" type="ORF">CIT292_06841</name>
</gene>
<keyword evidence="3" id="KW-0804">Transcription</keyword>
<keyword evidence="2" id="KW-0238">DNA-binding</keyword>
<reference evidence="5 6" key="1">
    <citation type="submission" date="2010-02" db="EMBL/GenBank/DDBJ databases">
        <authorList>
            <person name="Weinstock G."/>
            <person name="Sodergren E."/>
            <person name="Clifton S."/>
            <person name="Fulton L."/>
            <person name="Fulton B."/>
            <person name="Courtney L."/>
            <person name="Fronick C."/>
            <person name="Harrison M."/>
            <person name="Strong C."/>
            <person name="Farmer C."/>
            <person name="Delahaunty K."/>
            <person name="Markovic C."/>
            <person name="Hall O."/>
            <person name="Minx P."/>
            <person name="Tomlinson C."/>
            <person name="Mitreva M."/>
            <person name="Nelson J."/>
            <person name="Hou S."/>
            <person name="Wollam A."/>
            <person name="Pepin K.H."/>
            <person name="Johnson M."/>
            <person name="Bhonagiri V."/>
            <person name="Zhang X."/>
            <person name="Suruliraj S."/>
            <person name="Warren W."/>
            <person name="Chinwalla A."/>
            <person name="Mardis E.R."/>
            <person name="Wilson R.K."/>
        </authorList>
    </citation>
    <scope>NUCLEOTIDE SEQUENCE [LARGE SCALE GENOMIC DNA]</scope>
    <source>
        <strain evidence="5 6">ATCC 29220</strain>
    </source>
</reference>
<dbReference type="eggNOG" id="COG1309">
    <property type="taxonomic scope" value="Bacteria"/>
</dbReference>
<dbReference type="Proteomes" id="UP000003880">
    <property type="component" value="Unassembled WGS sequence"/>
</dbReference>
<sequence>MSAWFSVNGFVMSTTKYSRAPGRPRNFDPELAVAKVQPLFHAHGYDAVSVADVTQALNIKPPSFYAAFGNKIGLYERVLGRYVQTDAIPFDDILRSDRPVAESLAALLEEAARRYAADPQAPGCLVLEGTHSNDPQARQVARAFYSVAELKIHDFIAQRHPDVADSLTDYVSTTMLGLSGKARCGHTLERLLSSAQIASQAVLHQLS</sequence>